<reference evidence="2 4" key="1">
    <citation type="submission" date="2016-08" db="EMBL/GenBank/DDBJ databases">
        <authorList>
            <person name="Seilhamer J.J."/>
        </authorList>
    </citation>
    <scope>NUCLEOTIDE SEQUENCE [LARGE SCALE GENOMIC DNA]</scope>
    <source>
        <strain evidence="2 4">CFBP4641</strain>
    </source>
</reference>
<gene>
    <name evidence="1" type="ORF">NB700_001007</name>
    <name evidence="3" type="ORF">NG824_08890</name>
    <name evidence="2" type="ORF">XsacCFBP4641_14005</name>
</gene>
<dbReference type="EMBL" id="JANFWR010000005">
    <property type="protein sequence ID" value="MCW0398451.1"/>
    <property type="molecule type" value="Genomic_DNA"/>
</dbReference>
<dbReference type="EMBL" id="CP099534">
    <property type="protein sequence ID" value="UYK90485.1"/>
    <property type="molecule type" value="Genomic_DNA"/>
</dbReference>
<dbReference type="EMBL" id="MDEK01000012">
    <property type="protein sequence ID" value="PPU81676.1"/>
    <property type="molecule type" value="Genomic_DNA"/>
</dbReference>
<reference evidence="1 5" key="2">
    <citation type="submission" date="2022-06" db="EMBL/GenBank/DDBJ databases">
        <title>Dynamics of rice microbiomes reveals core vertical transmitted seed endophytes.</title>
        <authorList>
            <person name="Liao K."/>
            <person name="Zhang X."/>
        </authorList>
    </citation>
    <scope>NUCLEOTIDE SEQUENCE</scope>
    <source>
        <strain evidence="3">JR3-14</strain>
        <strain evidence="1 5">YT10-10-1</strain>
    </source>
</reference>
<dbReference type="Proteomes" id="UP001164392">
    <property type="component" value="Chromosome"/>
</dbReference>
<evidence type="ECO:0000313" key="5">
    <source>
        <dbReference type="Proteomes" id="UP001320843"/>
    </source>
</evidence>
<dbReference type="AlphaFoldDB" id="A0A0A8E1L1"/>
<dbReference type="Proteomes" id="UP001320843">
    <property type="component" value="Unassembled WGS sequence"/>
</dbReference>
<dbReference type="HOGENOM" id="CLU_180881_0_0_6"/>
<evidence type="ECO:0000313" key="1">
    <source>
        <dbReference type="EMBL" id="MCW0398451.1"/>
    </source>
</evidence>
<dbReference type="Proteomes" id="UP000247346">
    <property type="component" value="Unassembled WGS sequence"/>
</dbReference>
<dbReference type="RefSeq" id="WP_017911090.1">
    <property type="nucleotide sequence ID" value="NZ_CP010410.1"/>
</dbReference>
<keyword evidence="5" id="KW-1185">Reference proteome</keyword>
<evidence type="ECO:0000313" key="4">
    <source>
        <dbReference type="Proteomes" id="UP000247346"/>
    </source>
</evidence>
<name>A0A0A8E1L1_9XANT</name>
<protein>
    <submittedName>
        <fullName evidence="2">Transposase</fullName>
    </submittedName>
</protein>
<dbReference type="GeneID" id="93878782"/>
<evidence type="ECO:0000313" key="3">
    <source>
        <dbReference type="EMBL" id="UYK90485.1"/>
    </source>
</evidence>
<sequence length="107" mass="12111">MSHAPSLLVDVEAELAHWKALHAAGKLGSQSFSEHARLIKMACDVFLQLPRESNDVRLQRLRQRYDAEHPWPRIAWSDAETLVVACWARLDGSEQHDRHPDPAPTPA</sequence>
<dbReference type="OrthoDB" id="5999483at2"/>
<dbReference type="KEGG" id="xsa:SB85_20100"/>
<proteinExistence type="predicted"/>
<accession>A0A0A8E1L1</accession>
<organism evidence="2 4">
    <name type="scientific">Xanthomonas sacchari</name>
    <dbReference type="NCBI Taxonomy" id="56458"/>
    <lineage>
        <taxon>Bacteria</taxon>
        <taxon>Pseudomonadati</taxon>
        <taxon>Pseudomonadota</taxon>
        <taxon>Gammaproteobacteria</taxon>
        <taxon>Lysobacterales</taxon>
        <taxon>Lysobacteraceae</taxon>
        <taxon>Xanthomonas</taxon>
    </lineage>
</organism>
<evidence type="ECO:0000313" key="2">
    <source>
        <dbReference type="EMBL" id="PPU81676.1"/>
    </source>
</evidence>